<dbReference type="AlphaFoldDB" id="A0A6B0YS17"/>
<dbReference type="SUPFAM" id="SSF55103">
    <property type="entry name" value="FAD-linked oxidases, C-terminal domain"/>
    <property type="match status" value="1"/>
</dbReference>
<dbReference type="SUPFAM" id="SSF56176">
    <property type="entry name" value="FAD-binding/transporter-associated domain-like"/>
    <property type="match status" value="1"/>
</dbReference>
<keyword evidence="1" id="KW-0285">Flavoprotein</keyword>
<sequence length="390" mass="42176">MNSVAEIQDAVRGAKRVMVRGGGSKPALSLPNCLDDAQTLDLSALKGVVDYQPEEYTFTARAGTRVSEMAALLAAEGQYLPFDPPLAERGATLGGTVAAGLSGAGRYRYGGIRDFLIGIRFVDGRGQEIRGGGTVVKNAAGFDFPKLFVGSLGRLGILTELTFKVFPRPPAFATVAAEFDGLTDLLSALDAVTRSDIDLHAVDFASAEEGWTLWVRIGGLPNVLQERARALQTVVSAGTGRARRLSLYQDQEEESLWQTARSMGWLTEGLGLVRVPLTPRRIPAVEEALSGSETATRRYSVGGNLLWLGWPDRTAQGRVKQDASRDLHSLLLQQDLQGIQLIGRARRGTMQGNGDNRADEESPLLGRPMQNAFLRRIASALDPEGKFEPW</sequence>
<reference evidence="4" key="1">
    <citation type="submission" date="2019-09" db="EMBL/GenBank/DDBJ databases">
        <title>Characterisation of the sponge microbiome using genome-centric metagenomics.</title>
        <authorList>
            <person name="Engelberts J.P."/>
            <person name="Robbins S.J."/>
            <person name="De Goeij J.M."/>
            <person name="Aranda M."/>
            <person name="Bell S.C."/>
            <person name="Webster N.S."/>
        </authorList>
    </citation>
    <scope>NUCLEOTIDE SEQUENCE</scope>
    <source>
        <strain evidence="4">SB0664_bin_27</strain>
    </source>
</reference>
<dbReference type="Pfam" id="PF01565">
    <property type="entry name" value="FAD_binding_4"/>
    <property type="match status" value="1"/>
</dbReference>
<gene>
    <name evidence="4" type="ORF">F4Y42_05095</name>
</gene>
<comment type="caution">
    <text evidence="4">The sequence shown here is derived from an EMBL/GenBank/DDBJ whole genome shotgun (WGS) entry which is preliminary data.</text>
</comment>
<dbReference type="EMBL" id="VXRG01000042">
    <property type="protein sequence ID" value="MXY92809.1"/>
    <property type="molecule type" value="Genomic_DNA"/>
</dbReference>
<protein>
    <submittedName>
        <fullName evidence="4">FAD-binding protein</fullName>
    </submittedName>
</protein>
<evidence type="ECO:0000313" key="4">
    <source>
        <dbReference type="EMBL" id="MXY92809.1"/>
    </source>
</evidence>
<evidence type="ECO:0000256" key="1">
    <source>
        <dbReference type="ARBA" id="ARBA00022630"/>
    </source>
</evidence>
<keyword evidence="2" id="KW-0274">FAD</keyword>
<dbReference type="InterPro" id="IPR016169">
    <property type="entry name" value="FAD-bd_PCMH_sub2"/>
</dbReference>
<accession>A0A6B0YS17</accession>
<dbReference type="GO" id="GO:0003824">
    <property type="term" value="F:catalytic activity"/>
    <property type="evidence" value="ECO:0007669"/>
    <property type="project" value="InterPro"/>
</dbReference>
<organism evidence="4">
    <name type="scientific">Caldilineaceae bacterium SB0664_bin_27</name>
    <dbReference type="NCBI Taxonomy" id="2605260"/>
    <lineage>
        <taxon>Bacteria</taxon>
        <taxon>Bacillati</taxon>
        <taxon>Chloroflexota</taxon>
        <taxon>Caldilineae</taxon>
        <taxon>Caldilineales</taxon>
        <taxon>Caldilineaceae</taxon>
    </lineage>
</organism>
<dbReference type="Gene3D" id="3.30.465.10">
    <property type="match status" value="1"/>
</dbReference>
<dbReference type="InterPro" id="IPR036318">
    <property type="entry name" value="FAD-bd_PCMH-like_sf"/>
</dbReference>
<dbReference type="InterPro" id="IPR016166">
    <property type="entry name" value="FAD-bd_PCMH"/>
</dbReference>
<proteinExistence type="predicted"/>
<name>A0A6B0YS17_9CHLR</name>
<evidence type="ECO:0000256" key="2">
    <source>
        <dbReference type="ARBA" id="ARBA00022827"/>
    </source>
</evidence>
<dbReference type="GO" id="GO:0071949">
    <property type="term" value="F:FAD binding"/>
    <property type="evidence" value="ECO:0007669"/>
    <property type="project" value="InterPro"/>
</dbReference>
<evidence type="ECO:0000259" key="3">
    <source>
        <dbReference type="PROSITE" id="PS51387"/>
    </source>
</evidence>
<dbReference type="PANTHER" id="PTHR11748">
    <property type="entry name" value="D-LACTATE DEHYDROGENASE"/>
    <property type="match status" value="1"/>
</dbReference>
<dbReference type="PANTHER" id="PTHR11748:SF103">
    <property type="entry name" value="GLYCOLATE OXIDASE SUBUNIT GLCE"/>
    <property type="match status" value="1"/>
</dbReference>
<dbReference type="InterPro" id="IPR016164">
    <property type="entry name" value="FAD-linked_Oxase-like_C"/>
</dbReference>
<dbReference type="PROSITE" id="PS51387">
    <property type="entry name" value="FAD_PCMH"/>
    <property type="match status" value="1"/>
</dbReference>
<dbReference type="InterPro" id="IPR006094">
    <property type="entry name" value="Oxid_FAD_bind_N"/>
</dbReference>
<feature type="domain" description="FAD-binding PCMH-type" evidence="3">
    <location>
        <begin position="1"/>
        <end position="168"/>
    </location>
</feature>